<dbReference type="EMBL" id="CP013970">
    <property type="protein sequence ID" value="AXF77047.1"/>
    <property type="molecule type" value="Genomic_DNA"/>
</dbReference>
<keyword evidence="1" id="KW-0238">DNA-binding</keyword>
<dbReference type="Pfam" id="PF02311">
    <property type="entry name" value="AraC_binding"/>
    <property type="match status" value="1"/>
</dbReference>
<reference evidence="3 4" key="1">
    <citation type="submission" date="2016-01" db="EMBL/GenBank/DDBJ databases">
        <authorList>
            <person name="Oliw E.H."/>
        </authorList>
    </citation>
    <scope>NUCLEOTIDE SEQUENCE [LARGE SCALE GENOMIC DNA]</scope>
    <source>
        <strain evidence="3 4">MDcuke</strain>
    </source>
</reference>
<dbReference type="RefSeq" id="WP_016192027.1">
    <property type="nucleotide sequence ID" value="NZ_CP013970.1"/>
</dbReference>
<protein>
    <recommendedName>
        <fullName evidence="2">AraC-type arabinose-binding/dimerisation domain-containing protein</fullName>
    </recommendedName>
</protein>
<dbReference type="GO" id="GO:0006355">
    <property type="term" value="P:regulation of DNA-templated transcription"/>
    <property type="evidence" value="ECO:0007669"/>
    <property type="project" value="InterPro"/>
</dbReference>
<dbReference type="SUPFAM" id="SSF51215">
    <property type="entry name" value="Regulatory protein AraC"/>
    <property type="match status" value="1"/>
</dbReference>
<evidence type="ECO:0000313" key="4">
    <source>
        <dbReference type="Proteomes" id="UP000264980"/>
    </source>
</evidence>
<dbReference type="AlphaFoldDB" id="A0A345CUD0"/>
<sequence length="170" mass="18648">MLNRPAYLTPDSLNCGDDSLSTARPAEFWRDPTISYVESRRASQSRACYKLHSHPTFSIGAVDAGGSRFTGTSGGPYNLQLGMMAFIPAGCVHACNPLPDQSRNDQMPHLDATWLRNVVTEMSDIPGGFIKESEIRRLDDEDVYGLFCELNTLLFSNADAEEKNAALISA</sequence>
<proteinExistence type="predicted"/>
<evidence type="ECO:0000259" key="2">
    <source>
        <dbReference type="Pfam" id="PF02311"/>
    </source>
</evidence>
<dbReference type="InterPro" id="IPR003313">
    <property type="entry name" value="AraC-bd"/>
</dbReference>
<dbReference type="GO" id="GO:0003677">
    <property type="term" value="F:DNA binding"/>
    <property type="evidence" value="ECO:0007669"/>
    <property type="project" value="UniProtKB-KW"/>
</dbReference>
<dbReference type="InterPro" id="IPR037923">
    <property type="entry name" value="HTH-like"/>
</dbReference>
<evidence type="ECO:0000256" key="1">
    <source>
        <dbReference type="ARBA" id="ARBA00023125"/>
    </source>
</evidence>
<name>A0A345CUD0_9GAMM</name>
<accession>A0A345CUD0</accession>
<evidence type="ECO:0000313" key="3">
    <source>
        <dbReference type="EMBL" id="AXF77047.1"/>
    </source>
</evidence>
<dbReference type="Proteomes" id="UP000264980">
    <property type="component" value="Chromosome"/>
</dbReference>
<gene>
    <name evidence="3" type="ORF">AV903_15105</name>
</gene>
<feature type="domain" description="AraC-type arabinose-binding/dimerisation" evidence="2">
    <location>
        <begin position="47"/>
        <end position="165"/>
    </location>
</feature>
<organism evidence="3 4">
    <name type="scientific">Erwinia tracheiphila</name>
    <dbReference type="NCBI Taxonomy" id="65700"/>
    <lineage>
        <taxon>Bacteria</taxon>
        <taxon>Pseudomonadati</taxon>
        <taxon>Pseudomonadota</taxon>
        <taxon>Gammaproteobacteria</taxon>
        <taxon>Enterobacterales</taxon>
        <taxon>Erwiniaceae</taxon>
        <taxon>Erwinia</taxon>
    </lineage>
</organism>